<accession>A0A7K3M1M4</accession>
<dbReference type="SMART" id="SM00354">
    <property type="entry name" value="HTH_LACI"/>
    <property type="match status" value="1"/>
</dbReference>
<dbReference type="InterPro" id="IPR028082">
    <property type="entry name" value="Peripla_BP_I"/>
</dbReference>
<evidence type="ECO:0000313" key="5">
    <source>
        <dbReference type="EMBL" id="NDL57195.1"/>
    </source>
</evidence>
<dbReference type="Pfam" id="PF00356">
    <property type="entry name" value="LacI"/>
    <property type="match status" value="1"/>
</dbReference>
<dbReference type="Gene3D" id="3.40.50.2300">
    <property type="match status" value="2"/>
</dbReference>
<keyword evidence="1" id="KW-0805">Transcription regulation</keyword>
<dbReference type="InterPro" id="IPR046335">
    <property type="entry name" value="LacI/GalR-like_sensor"/>
</dbReference>
<keyword evidence="2 5" id="KW-0238">DNA-binding</keyword>
<dbReference type="InterPro" id="IPR010982">
    <property type="entry name" value="Lambda_DNA-bd_dom_sf"/>
</dbReference>
<dbReference type="Pfam" id="PF13377">
    <property type="entry name" value="Peripla_BP_3"/>
    <property type="match status" value="1"/>
</dbReference>
<dbReference type="EMBL" id="WLZY01000002">
    <property type="protein sequence ID" value="NDL57195.1"/>
    <property type="molecule type" value="Genomic_DNA"/>
</dbReference>
<organism evidence="5 6">
    <name type="scientific">Phytoactinopolyspora mesophila</name>
    <dbReference type="NCBI Taxonomy" id="2650750"/>
    <lineage>
        <taxon>Bacteria</taxon>
        <taxon>Bacillati</taxon>
        <taxon>Actinomycetota</taxon>
        <taxon>Actinomycetes</taxon>
        <taxon>Jiangellales</taxon>
        <taxon>Jiangellaceae</taxon>
        <taxon>Phytoactinopolyspora</taxon>
    </lineage>
</organism>
<dbReference type="SUPFAM" id="SSF47413">
    <property type="entry name" value="lambda repressor-like DNA-binding domains"/>
    <property type="match status" value="1"/>
</dbReference>
<reference evidence="5 6" key="1">
    <citation type="submission" date="2019-11" db="EMBL/GenBank/DDBJ databases">
        <authorList>
            <person name="Li X.-J."/>
            <person name="Feng X.-M."/>
        </authorList>
    </citation>
    <scope>NUCLEOTIDE SEQUENCE [LARGE SCALE GENOMIC DNA]</scope>
    <source>
        <strain evidence="5 6">XMNu-373</strain>
    </source>
</reference>
<protein>
    <submittedName>
        <fullName evidence="5">LacI family DNA-binding transcriptional regulator</fullName>
    </submittedName>
</protein>
<dbReference type="CDD" id="cd01392">
    <property type="entry name" value="HTH_LacI"/>
    <property type="match status" value="1"/>
</dbReference>
<keyword evidence="3" id="KW-0804">Transcription</keyword>
<evidence type="ECO:0000313" key="6">
    <source>
        <dbReference type="Proteomes" id="UP000460435"/>
    </source>
</evidence>
<dbReference type="InterPro" id="IPR000843">
    <property type="entry name" value="HTH_LacI"/>
</dbReference>
<dbReference type="Gene3D" id="1.10.260.40">
    <property type="entry name" value="lambda repressor-like DNA-binding domains"/>
    <property type="match status" value="1"/>
</dbReference>
<keyword evidence="6" id="KW-1185">Reference proteome</keyword>
<dbReference type="PANTHER" id="PTHR30146:SF153">
    <property type="entry name" value="LACTOSE OPERON REPRESSOR"/>
    <property type="match status" value="1"/>
</dbReference>
<feature type="domain" description="HTH lacI-type" evidence="4">
    <location>
        <begin position="11"/>
        <end position="65"/>
    </location>
</feature>
<dbReference type="AlphaFoldDB" id="A0A7K3M1M4"/>
<dbReference type="PROSITE" id="PS00356">
    <property type="entry name" value="HTH_LACI_1"/>
    <property type="match status" value="1"/>
</dbReference>
<dbReference type="PROSITE" id="PS50932">
    <property type="entry name" value="HTH_LACI_2"/>
    <property type="match status" value="1"/>
</dbReference>
<dbReference type="GO" id="GO:0000976">
    <property type="term" value="F:transcription cis-regulatory region binding"/>
    <property type="evidence" value="ECO:0007669"/>
    <property type="project" value="TreeGrafter"/>
</dbReference>
<name>A0A7K3M1M4_9ACTN</name>
<evidence type="ECO:0000259" key="4">
    <source>
        <dbReference type="PROSITE" id="PS50932"/>
    </source>
</evidence>
<dbReference type="RefSeq" id="WP_162449861.1">
    <property type="nucleotide sequence ID" value="NZ_WLZY01000002.1"/>
</dbReference>
<comment type="caution">
    <text evidence="5">The sequence shown here is derived from an EMBL/GenBank/DDBJ whole genome shotgun (WGS) entry which is preliminary data.</text>
</comment>
<evidence type="ECO:0000256" key="1">
    <source>
        <dbReference type="ARBA" id="ARBA00023015"/>
    </source>
</evidence>
<dbReference type="Proteomes" id="UP000460435">
    <property type="component" value="Unassembled WGS sequence"/>
</dbReference>
<dbReference type="CDD" id="cd06267">
    <property type="entry name" value="PBP1_LacI_sugar_binding-like"/>
    <property type="match status" value="1"/>
</dbReference>
<evidence type="ECO:0000256" key="3">
    <source>
        <dbReference type="ARBA" id="ARBA00023163"/>
    </source>
</evidence>
<gene>
    <name evidence="5" type="ORF">F7O44_08950</name>
</gene>
<dbReference type="PRINTS" id="PR00036">
    <property type="entry name" value="HTHLACI"/>
</dbReference>
<proteinExistence type="predicted"/>
<dbReference type="SUPFAM" id="SSF53822">
    <property type="entry name" value="Periplasmic binding protein-like I"/>
    <property type="match status" value="1"/>
</dbReference>
<dbReference type="PANTHER" id="PTHR30146">
    <property type="entry name" value="LACI-RELATED TRANSCRIPTIONAL REPRESSOR"/>
    <property type="match status" value="1"/>
</dbReference>
<sequence length="360" mass="38972">MTMRSDGDRRYTVKDVAARAGVSPATVSRVLGGTYPVAASTRTRVMRAVRELDYVANAQARALKGATSKTIAFVVNDVTGPFFAHVAQGVEKQATEEGRLCLVCTTHDDTARELAVIDLMREQSADAVILVGGGIETDEYRDRMVHLAHSLDKAGSRLVLCGRPSLGDDVPATVVEYDNEGGAYSMTSHLLSQGHRKIAYLGAHTSLTTTTARINGFTRAHTDMGLEVDSELIIEGRFLHSFGLTATRRLLAERPDVTAIFAATDMVAAGVLQALRQSDVRCPEDISVVGYDDVPFASDLYPALTTVHIPTDELGRTAVRLAIHRDEYAHNQHVVLGTHIVVRDSVAPPTIRRVRTPDGT</sequence>
<dbReference type="GO" id="GO:0003700">
    <property type="term" value="F:DNA-binding transcription factor activity"/>
    <property type="evidence" value="ECO:0007669"/>
    <property type="project" value="TreeGrafter"/>
</dbReference>
<evidence type="ECO:0000256" key="2">
    <source>
        <dbReference type="ARBA" id="ARBA00023125"/>
    </source>
</evidence>